<comment type="caution">
    <text evidence="2">The sequence shown here is derived from an EMBL/GenBank/DDBJ whole genome shotgun (WGS) entry which is preliminary data.</text>
</comment>
<evidence type="ECO:0000313" key="3">
    <source>
        <dbReference type="Proteomes" id="UP000623467"/>
    </source>
</evidence>
<feature type="region of interest" description="Disordered" evidence="1">
    <location>
        <begin position="702"/>
        <end position="757"/>
    </location>
</feature>
<dbReference type="AlphaFoldDB" id="A0A8H6YB08"/>
<feature type="compositionally biased region" description="Basic and acidic residues" evidence="1">
    <location>
        <begin position="730"/>
        <end position="739"/>
    </location>
</feature>
<evidence type="ECO:0000313" key="2">
    <source>
        <dbReference type="EMBL" id="KAF7355101.1"/>
    </source>
</evidence>
<proteinExistence type="predicted"/>
<feature type="region of interest" description="Disordered" evidence="1">
    <location>
        <begin position="307"/>
        <end position="364"/>
    </location>
</feature>
<sequence>MSHEHEVTVDAHIDGPSAQMPQFSADLFAGPCFGDLSPSETLPDAPSPSPLLLNSFPDTNQAASLQSPRAQETEDIIQFIDGQESLCGISFPSNKQASSFPHAQETEDLIQFTDAPKSSCDMSFPSSEPDSNFQTHALPILLMNSTPIPSQESPKAPRISSISLPPLRDCNSPGNHLPMVCGYTHDNSYLKLLKLPLNKSSDISSTLMNTDEQFSAPEAPEPLTKSLEHPEQSGPNYPSNTDEKVVSDLTTAQPDETPLNETPEPPTHAVSIDVLRDVTTAQPDESSLNETTEPLTHAMSSDENANILVLPSSSPPNGPASSPSRPTTPAFSSSQLSSDPFTYLTSFPRTPEHSDSDSNYPSARCVLHPSTTTFEHETIDFPPSSSPPSSSPVIFSSPLPVASDDSSVFPEDSLKLVNTHISLDTTDLPASPPQDSNYTPTHDPETLDQDDHNARPNSNPITSSPPRSPQHSTYTQNLESLDQDDFDAPFTSSPIPSSDPMFQPSTELTEESPPLDIPEVFDSSPPQPEEQEERQEEINISNQTLAPLVDLSPDQKNENVTSSHKRKREDEAIPEIIVRPPNPKRPTLASQKLQRKTLVKPFLPDKGPSSAEQFTRDDLKKHRTQRASGQFKSPLPLAVASIPSAVRQTPTIQTLERKVQLLRRAVKVKKTGEEQTLQALVKKWTEAGREVAWEVWALVKDQENGNGDDWGKAKSEKRKFEDSWGWNEDSSSKKVKTEWENWGWETSPTANTDDQPP</sequence>
<name>A0A8H6YB08_9AGAR</name>
<evidence type="ECO:0000256" key="1">
    <source>
        <dbReference type="SAM" id="MobiDB-lite"/>
    </source>
</evidence>
<feature type="compositionally biased region" description="Basic and acidic residues" evidence="1">
    <location>
        <begin position="442"/>
        <end position="454"/>
    </location>
</feature>
<dbReference type="Proteomes" id="UP000623467">
    <property type="component" value="Unassembled WGS sequence"/>
</dbReference>
<accession>A0A8H6YB08</accession>
<feature type="compositionally biased region" description="Polar residues" evidence="1">
    <location>
        <begin position="455"/>
        <end position="480"/>
    </location>
</feature>
<feature type="compositionally biased region" description="Polar residues" evidence="1">
    <location>
        <begin position="744"/>
        <end position="757"/>
    </location>
</feature>
<protein>
    <submittedName>
        <fullName evidence="2">Uncharacterized protein</fullName>
    </submittedName>
</protein>
<dbReference type="Gene3D" id="6.10.140.1020">
    <property type="match status" value="1"/>
</dbReference>
<dbReference type="OrthoDB" id="27934at2759"/>
<feature type="compositionally biased region" description="Low complexity" evidence="1">
    <location>
        <begin position="319"/>
        <end position="334"/>
    </location>
</feature>
<feature type="compositionally biased region" description="Basic and acidic residues" evidence="1">
    <location>
        <begin position="709"/>
        <end position="722"/>
    </location>
</feature>
<feature type="region of interest" description="Disordered" evidence="1">
    <location>
        <begin position="213"/>
        <end position="246"/>
    </location>
</feature>
<dbReference type="EMBL" id="JACAZH010000011">
    <property type="protein sequence ID" value="KAF7355101.1"/>
    <property type="molecule type" value="Genomic_DNA"/>
</dbReference>
<feature type="compositionally biased region" description="Polar residues" evidence="1">
    <location>
        <begin position="335"/>
        <end position="348"/>
    </location>
</feature>
<feature type="region of interest" description="Disordered" evidence="1">
    <location>
        <begin position="38"/>
        <end position="66"/>
    </location>
</feature>
<keyword evidence="3" id="KW-1185">Reference proteome</keyword>
<gene>
    <name evidence="2" type="ORF">MSAN_01425700</name>
</gene>
<organism evidence="2 3">
    <name type="scientific">Mycena sanguinolenta</name>
    <dbReference type="NCBI Taxonomy" id="230812"/>
    <lineage>
        <taxon>Eukaryota</taxon>
        <taxon>Fungi</taxon>
        <taxon>Dikarya</taxon>
        <taxon>Basidiomycota</taxon>
        <taxon>Agaricomycotina</taxon>
        <taxon>Agaricomycetes</taxon>
        <taxon>Agaricomycetidae</taxon>
        <taxon>Agaricales</taxon>
        <taxon>Marasmiineae</taxon>
        <taxon>Mycenaceae</taxon>
        <taxon>Mycena</taxon>
    </lineage>
</organism>
<feature type="region of interest" description="Disordered" evidence="1">
    <location>
        <begin position="424"/>
        <end position="632"/>
    </location>
</feature>
<reference evidence="2" key="1">
    <citation type="submission" date="2020-05" db="EMBL/GenBank/DDBJ databases">
        <title>Mycena genomes resolve the evolution of fungal bioluminescence.</title>
        <authorList>
            <person name="Tsai I.J."/>
        </authorList>
    </citation>
    <scope>NUCLEOTIDE SEQUENCE</scope>
    <source>
        <strain evidence="2">160909Yilan</strain>
    </source>
</reference>